<keyword evidence="3" id="KW-1185">Reference proteome</keyword>
<dbReference type="Pfam" id="PF24864">
    <property type="entry name" value="DUF7730"/>
    <property type="match status" value="1"/>
</dbReference>
<feature type="domain" description="DUF7730" evidence="1">
    <location>
        <begin position="53"/>
        <end position="231"/>
    </location>
</feature>
<dbReference type="InterPro" id="IPR056632">
    <property type="entry name" value="DUF7730"/>
</dbReference>
<gene>
    <name evidence="2" type="ORF">BJX63DRAFT_428942</name>
</gene>
<dbReference type="PANTHER" id="PTHR38790">
    <property type="entry name" value="2EXR DOMAIN-CONTAINING PROTEIN-RELATED"/>
    <property type="match status" value="1"/>
</dbReference>
<accession>A0ABR4HU18</accession>
<organism evidence="2 3">
    <name type="scientific">Aspergillus granulosus</name>
    <dbReference type="NCBI Taxonomy" id="176169"/>
    <lineage>
        <taxon>Eukaryota</taxon>
        <taxon>Fungi</taxon>
        <taxon>Dikarya</taxon>
        <taxon>Ascomycota</taxon>
        <taxon>Pezizomycotina</taxon>
        <taxon>Eurotiomycetes</taxon>
        <taxon>Eurotiomycetidae</taxon>
        <taxon>Eurotiales</taxon>
        <taxon>Aspergillaceae</taxon>
        <taxon>Aspergillus</taxon>
        <taxon>Aspergillus subgen. Nidulantes</taxon>
    </lineage>
</organism>
<evidence type="ECO:0000313" key="3">
    <source>
        <dbReference type="Proteomes" id="UP001610334"/>
    </source>
</evidence>
<reference evidence="2 3" key="1">
    <citation type="submission" date="2024-07" db="EMBL/GenBank/DDBJ databases">
        <title>Section-level genome sequencing and comparative genomics of Aspergillus sections Usti and Cavernicolus.</title>
        <authorList>
            <consortium name="Lawrence Berkeley National Laboratory"/>
            <person name="Nybo J.L."/>
            <person name="Vesth T.C."/>
            <person name="Theobald S."/>
            <person name="Frisvad J.C."/>
            <person name="Larsen T.O."/>
            <person name="Kjaerboelling I."/>
            <person name="Rothschild-Mancinelli K."/>
            <person name="Lyhne E.K."/>
            <person name="Kogle M.E."/>
            <person name="Barry K."/>
            <person name="Clum A."/>
            <person name="Na H."/>
            <person name="Ledsgaard L."/>
            <person name="Lin J."/>
            <person name="Lipzen A."/>
            <person name="Kuo A."/>
            <person name="Riley R."/>
            <person name="Mondo S."/>
            <person name="Labutti K."/>
            <person name="Haridas S."/>
            <person name="Pangalinan J."/>
            <person name="Salamov A.A."/>
            <person name="Simmons B.A."/>
            <person name="Magnuson J.K."/>
            <person name="Chen J."/>
            <person name="Drula E."/>
            <person name="Henrissat B."/>
            <person name="Wiebenga A."/>
            <person name="Lubbers R.J."/>
            <person name="Gomes A.C."/>
            <person name="Makela M.R."/>
            <person name="Stajich J."/>
            <person name="Grigoriev I.V."/>
            <person name="Mortensen U.H."/>
            <person name="De Vries R.P."/>
            <person name="Baker S.E."/>
            <person name="Andersen M.R."/>
        </authorList>
    </citation>
    <scope>NUCLEOTIDE SEQUENCE [LARGE SCALE GENOMIC DNA]</scope>
    <source>
        <strain evidence="2 3">CBS 588.65</strain>
    </source>
</reference>
<comment type="caution">
    <text evidence="2">The sequence shown here is derived from an EMBL/GenBank/DDBJ whole genome shotgun (WGS) entry which is preliminary data.</text>
</comment>
<evidence type="ECO:0000259" key="1">
    <source>
        <dbReference type="Pfam" id="PF24864"/>
    </source>
</evidence>
<protein>
    <recommendedName>
        <fullName evidence="1">DUF7730 domain-containing protein</fullName>
    </recommendedName>
</protein>
<dbReference type="PANTHER" id="PTHR38790:SF8">
    <property type="entry name" value="F-BOX DOMAIN-CONTAINING PROTEIN"/>
    <property type="match status" value="1"/>
</dbReference>
<dbReference type="EMBL" id="JBFXLT010000012">
    <property type="protein sequence ID" value="KAL2818867.1"/>
    <property type="molecule type" value="Genomic_DNA"/>
</dbReference>
<sequence>MEWKRLKTHHPGFDTASICSTDSNTLSLWGSDSETLSPCSDPLLPRRALALLSLHHEIRFLIYQYAFSSSSQWDELIRVTVDRNFPPHRPQSGFKYMAQEVKLKYSRKPPLHLPVALLRTCHQIYREALPVLLSGVSFGFATNPTSLMFLFDRFSETARNSVRYLRLYPAPLYVSNGPTREQFSWAVLCAQLSRLPSLRRLSILYTRAADLRENNVEFQRSRYGKPLARIRAQKEPEFEEQGLTAAEWERCQSRFIEIVGPTLVNT</sequence>
<evidence type="ECO:0000313" key="2">
    <source>
        <dbReference type="EMBL" id="KAL2818867.1"/>
    </source>
</evidence>
<proteinExistence type="predicted"/>
<name>A0ABR4HU18_9EURO</name>
<dbReference type="Proteomes" id="UP001610334">
    <property type="component" value="Unassembled WGS sequence"/>
</dbReference>